<sequence>MQSFEKRTTALDTSQPSIRHLQDLIRHKTPVAVQVPGVGELEGILHWQDIDYLALKQDENRPLTLINRAAAATIRALG</sequence>
<evidence type="ECO:0000313" key="3">
    <source>
        <dbReference type="Proteomes" id="UP000243002"/>
    </source>
</evidence>
<dbReference type="RefSeq" id="WP_106501766.1">
    <property type="nucleotide sequence ID" value="NZ_PXXO01000002.1"/>
</dbReference>
<name>A0A2P7N037_9CYAN</name>
<dbReference type="OrthoDB" id="573534at2"/>
<protein>
    <recommendedName>
        <fullName evidence="1">Hfq-related domain-containing protein</fullName>
    </recommendedName>
</protein>
<accession>A0A2P7N037</accession>
<organism evidence="2 3">
    <name type="scientific">Cyanobium usitatum str. Tous</name>
    <dbReference type="NCBI Taxonomy" id="2116684"/>
    <lineage>
        <taxon>Bacteria</taxon>
        <taxon>Bacillati</taxon>
        <taxon>Cyanobacteriota</taxon>
        <taxon>Cyanophyceae</taxon>
        <taxon>Synechococcales</taxon>
        <taxon>Prochlorococcaceae</taxon>
        <taxon>Cyanobium</taxon>
    </lineage>
</organism>
<proteinExistence type="predicted"/>
<evidence type="ECO:0000313" key="2">
    <source>
        <dbReference type="EMBL" id="PSJ06796.1"/>
    </source>
</evidence>
<keyword evidence="3" id="KW-1185">Reference proteome</keyword>
<dbReference type="EMBL" id="PXXO01000002">
    <property type="protein sequence ID" value="PSJ06796.1"/>
    <property type="molecule type" value="Genomic_DNA"/>
</dbReference>
<dbReference type="Gene3D" id="2.30.30.100">
    <property type="match status" value="1"/>
</dbReference>
<dbReference type="NCBIfam" id="NF047718">
    <property type="entry name" value="Hfq_rel_Cyano"/>
    <property type="match status" value="1"/>
</dbReference>
<evidence type="ECO:0000259" key="1">
    <source>
        <dbReference type="Pfam" id="PF21979"/>
    </source>
</evidence>
<gene>
    <name evidence="2" type="ORF">C7K55_02040</name>
</gene>
<dbReference type="Proteomes" id="UP000243002">
    <property type="component" value="Unassembled WGS sequence"/>
</dbReference>
<dbReference type="InterPro" id="IPR053840">
    <property type="entry name" value="Hfq_1"/>
</dbReference>
<feature type="domain" description="Hfq-related" evidence="1">
    <location>
        <begin position="16"/>
        <end position="75"/>
    </location>
</feature>
<comment type="caution">
    <text evidence="2">The sequence shown here is derived from an EMBL/GenBank/DDBJ whole genome shotgun (WGS) entry which is preliminary data.</text>
</comment>
<dbReference type="Pfam" id="PF21979">
    <property type="entry name" value="Hfq_1"/>
    <property type="match status" value="1"/>
</dbReference>
<dbReference type="AlphaFoldDB" id="A0A2P7N037"/>
<reference evidence="2 3" key="1">
    <citation type="journal article" date="2018" name="Environ. Microbiol.">
        <title>Ecological and genomic features of two widespread freshwater picocyanobacteria.</title>
        <authorList>
            <person name="Cabello-Yeves P.J."/>
            <person name="Picazo A."/>
            <person name="Camacho A."/>
            <person name="Callieri C."/>
            <person name="Rosselli R."/>
            <person name="Roda-Garcia J.J."/>
            <person name="Coutinho F.H."/>
            <person name="Rodriguez-Valera F."/>
        </authorList>
    </citation>
    <scope>NUCLEOTIDE SEQUENCE [LARGE SCALE GENOMIC DNA]</scope>
    <source>
        <strain evidence="2 3">Tous</strain>
    </source>
</reference>